<evidence type="ECO:0000256" key="2">
    <source>
        <dbReference type="ARBA" id="ARBA00023015"/>
    </source>
</evidence>
<sequence>MDKIERFKIFCLVAEKQSFAKVANQLDLPRSSITYAVQSLEKEYEVLLLNRTTRKVNLTNDGVLFYQEVRQLIFQSEKLNQFKLQNREHVGQIRIGLPIRMATQYLIPHLSEFYQQYPKVKVLIHSSDDFSNLLEERLDCVVRVGNVMENHFIVRPIAKADLYTVVSKKYLSNNPHSIHIDQLHNHFIVGYQVENTYFGLSELVFQDRQIELPYQLVVEDTESYLKAGLQGLGIFQIPDFDAIPLIQEQELIRVLEEEKCLKLEINFLFLERKYRPAYFQYFIKWLESLLKNKLSNLI</sequence>
<dbReference type="PROSITE" id="PS50931">
    <property type="entry name" value="HTH_LYSR"/>
    <property type="match status" value="1"/>
</dbReference>
<keyword evidence="2" id="KW-0805">Transcription regulation</keyword>
<keyword evidence="4" id="KW-0804">Transcription</keyword>
<dbReference type="SUPFAM" id="SSF53850">
    <property type="entry name" value="Periplasmic binding protein-like II"/>
    <property type="match status" value="1"/>
</dbReference>
<organism evidence="6 7">
    <name type="scientific">Acinetobacter rongchengensis</name>
    <dbReference type="NCBI Taxonomy" id="2419601"/>
    <lineage>
        <taxon>Bacteria</taxon>
        <taxon>Pseudomonadati</taxon>
        <taxon>Pseudomonadota</taxon>
        <taxon>Gammaproteobacteria</taxon>
        <taxon>Moraxellales</taxon>
        <taxon>Moraxellaceae</taxon>
        <taxon>Acinetobacter</taxon>
    </lineage>
</organism>
<dbReference type="SUPFAM" id="SSF46785">
    <property type="entry name" value="Winged helix' DNA-binding domain"/>
    <property type="match status" value="1"/>
</dbReference>
<name>A0A3A8FH37_9GAMM</name>
<evidence type="ECO:0000256" key="4">
    <source>
        <dbReference type="ARBA" id="ARBA00023163"/>
    </source>
</evidence>
<dbReference type="InterPro" id="IPR036388">
    <property type="entry name" value="WH-like_DNA-bd_sf"/>
</dbReference>
<dbReference type="Proteomes" id="UP000280405">
    <property type="component" value="Unassembled WGS sequence"/>
</dbReference>
<dbReference type="PANTHER" id="PTHR30537:SF72">
    <property type="entry name" value="LYSR FAMILY TRANSCRIPTIONAL REGULATOR"/>
    <property type="match status" value="1"/>
</dbReference>
<feature type="domain" description="HTH lysR-type" evidence="5">
    <location>
        <begin position="1"/>
        <end position="59"/>
    </location>
</feature>
<evidence type="ECO:0000313" key="6">
    <source>
        <dbReference type="EMBL" id="RKG40471.1"/>
    </source>
</evidence>
<evidence type="ECO:0000259" key="5">
    <source>
        <dbReference type="PROSITE" id="PS50931"/>
    </source>
</evidence>
<comment type="caution">
    <text evidence="6">The sequence shown here is derived from an EMBL/GenBank/DDBJ whole genome shotgun (WGS) entry which is preliminary data.</text>
</comment>
<evidence type="ECO:0000256" key="1">
    <source>
        <dbReference type="ARBA" id="ARBA00009437"/>
    </source>
</evidence>
<reference evidence="6 7" key="1">
    <citation type="submission" date="2018-09" db="EMBL/GenBank/DDBJ databases">
        <title>The draft genome of Acinetobacter spp. strains.</title>
        <authorList>
            <person name="Qin J."/>
            <person name="Feng Y."/>
            <person name="Zong Z."/>
        </authorList>
    </citation>
    <scope>NUCLEOTIDE SEQUENCE [LARGE SCALE GENOMIC DNA]</scope>
    <source>
        <strain evidence="6 7">WCHAc060115</strain>
    </source>
</reference>
<dbReference type="AlphaFoldDB" id="A0A3A8FH37"/>
<dbReference type="Pfam" id="PF00126">
    <property type="entry name" value="HTH_1"/>
    <property type="match status" value="1"/>
</dbReference>
<dbReference type="InterPro" id="IPR036390">
    <property type="entry name" value="WH_DNA-bd_sf"/>
</dbReference>
<dbReference type="OrthoDB" id="9786526at2"/>
<dbReference type="GO" id="GO:0043565">
    <property type="term" value="F:sequence-specific DNA binding"/>
    <property type="evidence" value="ECO:0007669"/>
    <property type="project" value="TreeGrafter"/>
</dbReference>
<evidence type="ECO:0000313" key="7">
    <source>
        <dbReference type="Proteomes" id="UP000280405"/>
    </source>
</evidence>
<dbReference type="InterPro" id="IPR058163">
    <property type="entry name" value="LysR-type_TF_proteobact-type"/>
</dbReference>
<accession>A0A3A8FH37</accession>
<dbReference type="GO" id="GO:0006351">
    <property type="term" value="P:DNA-templated transcription"/>
    <property type="evidence" value="ECO:0007669"/>
    <property type="project" value="TreeGrafter"/>
</dbReference>
<keyword evidence="3" id="KW-0238">DNA-binding</keyword>
<dbReference type="GO" id="GO:0003700">
    <property type="term" value="F:DNA-binding transcription factor activity"/>
    <property type="evidence" value="ECO:0007669"/>
    <property type="project" value="InterPro"/>
</dbReference>
<gene>
    <name evidence="6" type="ORF">D7V20_02190</name>
</gene>
<evidence type="ECO:0000256" key="3">
    <source>
        <dbReference type="ARBA" id="ARBA00023125"/>
    </source>
</evidence>
<dbReference type="Gene3D" id="1.10.10.10">
    <property type="entry name" value="Winged helix-like DNA-binding domain superfamily/Winged helix DNA-binding domain"/>
    <property type="match status" value="1"/>
</dbReference>
<protein>
    <submittedName>
        <fullName evidence="6">LysR family transcriptional regulator</fullName>
    </submittedName>
</protein>
<proteinExistence type="inferred from homology"/>
<dbReference type="Pfam" id="PF03466">
    <property type="entry name" value="LysR_substrate"/>
    <property type="match status" value="1"/>
</dbReference>
<dbReference type="InterPro" id="IPR000847">
    <property type="entry name" value="LysR_HTH_N"/>
</dbReference>
<keyword evidence="7" id="KW-1185">Reference proteome</keyword>
<dbReference type="RefSeq" id="WP_120382707.1">
    <property type="nucleotide sequence ID" value="NZ_RAXT01000002.1"/>
</dbReference>
<comment type="similarity">
    <text evidence="1">Belongs to the LysR transcriptional regulatory family.</text>
</comment>
<dbReference type="InterPro" id="IPR005119">
    <property type="entry name" value="LysR_subst-bd"/>
</dbReference>
<dbReference type="Gene3D" id="3.40.190.290">
    <property type="match status" value="1"/>
</dbReference>
<dbReference type="PANTHER" id="PTHR30537">
    <property type="entry name" value="HTH-TYPE TRANSCRIPTIONAL REGULATOR"/>
    <property type="match status" value="1"/>
</dbReference>
<dbReference type="EMBL" id="RAXT01000002">
    <property type="protein sequence ID" value="RKG40471.1"/>
    <property type="molecule type" value="Genomic_DNA"/>
</dbReference>